<dbReference type="CDD" id="cd07147">
    <property type="entry name" value="ALDH_F21_RNP123"/>
    <property type="match status" value="1"/>
</dbReference>
<name>A0ABT9T2Y0_9GAMM</name>
<keyword evidence="2 4" id="KW-0560">Oxidoreductase</keyword>
<dbReference type="EMBL" id="JAUSSK010000005">
    <property type="protein sequence ID" value="MDQ0011169.1"/>
    <property type="molecule type" value="Genomic_DNA"/>
</dbReference>
<dbReference type="PANTHER" id="PTHR42991:SF1">
    <property type="entry name" value="ALDEHYDE DEHYDROGENASE"/>
    <property type="match status" value="1"/>
</dbReference>
<comment type="similarity">
    <text evidence="1 4">Belongs to the aldehyde dehydrogenase family.</text>
</comment>
<sequence>MNTSGRMIRGFVTHEATYMLRKSYPYYLANLAVKGKAKLDVIDKYTGEVATRVALPDAAALDQAIEAAHDAAGAMRRFKPYQRQAVLEHCVARFRERRDELAYTLCVEAGKPIGDSAGEVTRLIETFKIAAEEAVRINGETLNLEISERSAGYHGYTRRVPLGPVAFITPFNFPLNLVAHKVAPAIAAGCPFVLKPAERTPLGALIMGEVLAETDLPRGAFSILPMLGRDAEPLVTDPRLKMLSFTGGLVGWDLKAKAGHKKVTLELGGNAACIVDGDQGHRLDAVVDRLVFGAFYQSGQSCISVQKILAHDDIHGELRRRLVAKIRTLKAGDPKKKSTFLGPMIDENAAMRLEGWIAEAKKAGAKVLCGGGRKGAMLEATLLEDVAPGEKLQRMEAFGPVALLQRFSRFDEALGMVNDSDFGLQAGVFTDNLRHAMRAWDELEQGGVIVNDVPSFRVDNMPYGGVKSSGLGREGVRYAIEDMTDVRLMVIRNN</sequence>
<dbReference type="InterPro" id="IPR016162">
    <property type="entry name" value="Ald_DH_N"/>
</dbReference>
<evidence type="ECO:0000313" key="7">
    <source>
        <dbReference type="Proteomes" id="UP001237737"/>
    </source>
</evidence>
<dbReference type="Pfam" id="PF00171">
    <property type="entry name" value="Aldedh"/>
    <property type="match status" value="1"/>
</dbReference>
<dbReference type="InterPro" id="IPR051020">
    <property type="entry name" value="ALDH-related_metabolic_enz"/>
</dbReference>
<evidence type="ECO:0000256" key="1">
    <source>
        <dbReference type="ARBA" id="ARBA00009986"/>
    </source>
</evidence>
<accession>A0ABT9T2Y0</accession>
<comment type="caution">
    <text evidence="6">The sequence shown here is derived from an EMBL/GenBank/DDBJ whole genome shotgun (WGS) entry which is preliminary data.</text>
</comment>
<keyword evidence="7" id="KW-1185">Reference proteome</keyword>
<dbReference type="PANTHER" id="PTHR42991">
    <property type="entry name" value="ALDEHYDE DEHYDROGENASE"/>
    <property type="match status" value="1"/>
</dbReference>
<dbReference type="PROSITE" id="PS00687">
    <property type="entry name" value="ALDEHYDE_DEHYDR_GLU"/>
    <property type="match status" value="1"/>
</dbReference>
<dbReference type="Gene3D" id="3.40.605.10">
    <property type="entry name" value="Aldehyde Dehydrogenase, Chain A, domain 1"/>
    <property type="match status" value="1"/>
</dbReference>
<evidence type="ECO:0000313" key="6">
    <source>
        <dbReference type="EMBL" id="MDQ0011169.1"/>
    </source>
</evidence>
<feature type="active site" evidence="3">
    <location>
        <position position="266"/>
    </location>
</feature>
<evidence type="ECO:0000256" key="2">
    <source>
        <dbReference type="ARBA" id="ARBA00023002"/>
    </source>
</evidence>
<dbReference type="Gene3D" id="3.40.309.10">
    <property type="entry name" value="Aldehyde Dehydrogenase, Chain A, domain 2"/>
    <property type="match status" value="1"/>
</dbReference>
<evidence type="ECO:0000259" key="5">
    <source>
        <dbReference type="Pfam" id="PF00171"/>
    </source>
</evidence>
<protein>
    <submittedName>
        <fullName evidence="6">Acyl-CoA reductase-like NAD-dependent aldehyde dehydrogenase</fullName>
    </submittedName>
</protein>
<reference evidence="6 7" key="1">
    <citation type="submission" date="2023-07" db="EMBL/GenBank/DDBJ databases">
        <title>Sorghum-associated microbial communities from plants grown in Nebraska, USA.</title>
        <authorList>
            <person name="Schachtman D."/>
        </authorList>
    </citation>
    <scope>NUCLEOTIDE SEQUENCE [LARGE SCALE GENOMIC DNA]</scope>
    <source>
        <strain evidence="6 7">CC60</strain>
    </source>
</reference>
<proteinExistence type="inferred from homology"/>
<organism evidence="6 7">
    <name type="scientific">Luteibacter jiangsuensis</name>
    <dbReference type="NCBI Taxonomy" id="637577"/>
    <lineage>
        <taxon>Bacteria</taxon>
        <taxon>Pseudomonadati</taxon>
        <taxon>Pseudomonadota</taxon>
        <taxon>Gammaproteobacteria</taxon>
        <taxon>Lysobacterales</taxon>
        <taxon>Rhodanobacteraceae</taxon>
        <taxon>Luteibacter</taxon>
    </lineage>
</organism>
<dbReference type="InterPro" id="IPR015590">
    <property type="entry name" value="Aldehyde_DH_dom"/>
</dbReference>
<dbReference type="InterPro" id="IPR016161">
    <property type="entry name" value="Ald_DH/histidinol_DH"/>
</dbReference>
<dbReference type="InterPro" id="IPR029510">
    <property type="entry name" value="Ald_DH_CS_GLU"/>
</dbReference>
<dbReference type="InterPro" id="IPR016163">
    <property type="entry name" value="Ald_DH_C"/>
</dbReference>
<dbReference type="SUPFAM" id="SSF53720">
    <property type="entry name" value="ALDH-like"/>
    <property type="match status" value="1"/>
</dbReference>
<evidence type="ECO:0000256" key="4">
    <source>
        <dbReference type="RuleBase" id="RU003345"/>
    </source>
</evidence>
<feature type="domain" description="Aldehyde dehydrogenase" evidence="5">
    <location>
        <begin position="37"/>
        <end position="487"/>
    </location>
</feature>
<evidence type="ECO:0000256" key="3">
    <source>
        <dbReference type="PROSITE-ProRule" id="PRU10007"/>
    </source>
</evidence>
<gene>
    <name evidence="6" type="ORF">J2T07_003379</name>
</gene>
<dbReference type="Proteomes" id="UP001237737">
    <property type="component" value="Unassembled WGS sequence"/>
</dbReference>